<keyword evidence="1" id="KW-0812">Transmembrane</keyword>
<dbReference type="AlphaFoldDB" id="A0A9R1VI74"/>
<proteinExistence type="predicted"/>
<evidence type="ECO:0008006" key="4">
    <source>
        <dbReference type="Google" id="ProtNLM"/>
    </source>
</evidence>
<dbReference type="EMBL" id="NBSK02000005">
    <property type="protein sequence ID" value="KAJ0205799.1"/>
    <property type="molecule type" value="Genomic_DNA"/>
</dbReference>
<dbReference type="PANTHER" id="PTHR36617">
    <property type="entry name" value="PROTEIN, PUTATIVE-RELATED"/>
    <property type="match status" value="1"/>
</dbReference>
<dbReference type="PANTHER" id="PTHR36617:SF15">
    <property type="entry name" value="REVERSE TRANSCRIPTASE ZINC-BINDING DOMAIN-CONTAINING PROTEIN"/>
    <property type="match status" value="1"/>
</dbReference>
<evidence type="ECO:0000313" key="3">
    <source>
        <dbReference type="Proteomes" id="UP000235145"/>
    </source>
</evidence>
<reference evidence="2 3" key="1">
    <citation type="journal article" date="2017" name="Nat. Commun.">
        <title>Genome assembly with in vitro proximity ligation data and whole-genome triplication in lettuce.</title>
        <authorList>
            <person name="Reyes-Chin-Wo S."/>
            <person name="Wang Z."/>
            <person name="Yang X."/>
            <person name="Kozik A."/>
            <person name="Arikit S."/>
            <person name="Song C."/>
            <person name="Xia L."/>
            <person name="Froenicke L."/>
            <person name="Lavelle D.O."/>
            <person name="Truco M.J."/>
            <person name="Xia R."/>
            <person name="Zhu S."/>
            <person name="Xu C."/>
            <person name="Xu H."/>
            <person name="Xu X."/>
            <person name="Cox K."/>
            <person name="Korf I."/>
            <person name="Meyers B.C."/>
            <person name="Michelmore R.W."/>
        </authorList>
    </citation>
    <scope>NUCLEOTIDE SEQUENCE [LARGE SCALE GENOMIC DNA]</scope>
    <source>
        <strain evidence="3">cv. Salinas</strain>
        <tissue evidence="2">Seedlings</tissue>
    </source>
</reference>
<gene>
    <name evidence="2" type="ORF">LSAT_V11C500285650</name>
</gene>
<protein>
    <recommendedName>
        <fullName evidence="4">Reverse transcriptase zinc-binding domain-containing protein</fullName>
    </recommendedName>
</protein>
<keyword evidence="3" id="KW-1185">Reference proteome</keyword>
<evidence type="ECO:0000313" key="2">
    <source>
        <dbReference type="EMBL" id="KAJ0205799.1"/>
    </source>
</evidence>
<organism evidence="2 3">
    <name type="scientific">Lactuca sativa</name>
    <name type="common">Garden lettuce</name>
    <dbReference type="NCBI Taxonomy" id="4236"/>
    <lineage>
        <taxon>Eukaryota</taxon>
        <taxon>Viridiplantae</taxon>
        <taxon>Streptophyta</taxon>
        <taxon>Embryophyta</taxon>
        <taxon>Tracheophyta</taxon>
        <taxon>Spermatophyta</taxon>
        <taxon>Magnoliopsida</taxon>
        <taxon>eudicotyledons</taxon>
        <taxon>Gunneridae</taxon>
        <taxon>Pentapetalae</taxon>
        <taxon>asterids</taxon>
        <taxon>campanulids</taxon>
        <taxon>Asterales</taxon>
        <taxon>Asteraceae</taxon>
        <taxon>Cichorioideae</taxon>
        <taxon>Cichorieae</taxon>
        <taxon>Lactucinae</taxon>
        <taxon>Lactuca</taxon>
    </lineage>
</organism>
<keyword evidence="1" id="KW-0472">Membrane</keyword>
<dbReference type="Proteomes" id="UP000235145">
    <property type="component" value="Unassembled WGS sequence"/>
</dbReference>
<evidence type="ECO:0000256" key="1">
    <source>
        <dbReference type="SAM" id="Phobius"/>
    </source>
</evidence>
<accession>A0A9R1VI74</accession>
<feature type="transmembrane region" description="Helical" evidence="1">
    <location>
        <begin position="29"/>
        <end position="49"/>
    </location>
</feature>
<feature type="transmembrane region" description="Helical" evidence="1">
    <location>
        <begin position="61"/>
        <end position="79"/>
    </location>
</feature>
<keyword evidence="1" id="KW-1133">Transmembrane helix</keyword>
<comment type="caution">
    <text evidence="2">The sequence shown here is derived from an EMBL/GenBank/DDBJ whole genome shotgun (WGS) entry which is preliminary data.</text>
</comment>
<name>A0A9R1VI74_LACSA</name>
<sequence length="371" mass="42461">MAMGGLNVLMRSAIQGSRFYGVDIPNNGLGFLTMILLIVHTLLVVRRLFFLSLISGCGRLTLVKPVLGSLPLFYFYIFLRLRLPFLVLSRSFAEDFFGEVMKKKLKSVGWRGIRFLLPKTHVVLEQRPSRCGNKLYVEFITLHTNLLITSLSDPCPIFGVIWCQILNSLHELGIDFSSIFSYKIGSGNEILFWIDNWIGDGDLASRFPKLFALDKKKYCFISDRLSLHGASWAWKRKPCLPMELLELTAFCELFNASRGWYPLLLGPLSEGSLCYFDRVPICSIDKESTDHLLMDCAFAKEVLVVVLKNKGSCLLFFMVIFDVFGKARMTCLLRRFVPIILKWWITSFRVFLVRSTLNLVDGNLLVMDFVR</sequence>